<evidence type="ECO:0000256" key="1">
    <source>
        <dbReference type="ARBA" id="ARBA00009995"/>
    </source>
</evidence>
<evidence type="ECO:0000256" key="2">
    <source>
        <dbReference type="ARBA" id="ARBA00022676"/>
    </source>
</evidence>
<dbReference type="Gene3D" id="3.40.50.2000">
    <property type="entry name" value="Glycogen Phosphorylase B"/>
    <property type="match status" value="2"/>
</dbReference>
<dbReference type="AlphaFoldDB" id="A0A9R0VP93"/>
<comment type="similarity">
    <text evidence="1">Belongs to the UDP-glycosyltransferase family.</text>
</comment>
<dbReference type="SUPFAM" id="SSF53756">
    <property type="entry name" value="UDP-Glycosyltransferase/glycogen phosphorylase"/>
    <property type="match status" value="1"/>
</dbReference>
<keyword evidence="4" id="KW-1185">Reference proteome</keyword>
<evidence type="ECO:0000313" key="3">
    <source>
        <dbReference type="EMBL" id="VAH66272.1"/>
    </source>
</evidence>
<sequence>MVTWPQYVDQFYNEKLVVEVLGVGVGVGAEEYAPSVETHRVIAGEAIAESIRKVMGEEGDGAAMRKKAKELGVMARGAVEKGGSSYDDVGQLMEELIARQSVGWRIRLD</sequence>
<reference evidence="3 4" key="1">
    <citation type="submission" date="2017-09" db="EMBL/GenBank/DDBJ databases">
        <authorList>
            <consortium name="International Durum Wheat Genome Sequencing Consortium (IDWGSC)"/>
            <person name="Milanesi L."/>
        </authorList>
    </citation>
    <scope>NUCLEOTIDE SEQUENCE [LARGE SCALE GENOMIC DNA]</scope>
    <source>
        <strain evidence="4">cv. Svevo</strain>
    </source>
</reference>
<keyword evidence="2" id="KW-0808">Transferase</keyword>
<name>A0A9R0VP93_TRITD</name>
<dbReference type="Gramene" id="TRITD3Av1G224530.1">
    <property type="protein sequence ID" value="TRITD3Av1G224530.1"/>
    <property type="gene ID" value="TRITD3Av1G224530"/>
</dbReference>
<dbReference type="PANTHER" id="PTHR48047">
    <property type="entry name" value="GLYCOSYLTRANSFERASE"/>
    <property type="match status" value="1"/>
</dbReference>
<dbReference type="OMA" id="PESWIGP"/>
<gene>
    <name evidence="3" type="ORF">TRITD_3Av1G224530</name>
</gene>
<organism evidence="3 4">
    <name type="scientific">Triticum turgidum subsp. durum</name>
    <name type="common">Durum wheat</name>
    <name type="synonym">Triticum durum</name>
    <dbReference type="NCBI Taxonomy" id="4567"/>
    <lineage>
        <taxon>Eukaryota</taxon>
        <taxon>Viridiplantae</taxon>
        <taxon>Streptophyta</taxon>
        <taxon>Embryophyta</taxon>
        <taxon>Tracheophyta</taxon>
        <taxon>Spermatophyta</taxon>
        <taxon>Magnoliopsida</taxon>
        <taxon>Liliopsida</taxon>
        <taxon>Poales</taxon>
        <taxon>Poaceae</taxon>
        <taxon>BOP clade</taxon>
        <taxon>Pooideae</taxon>
        <taxon>Triticodae</taxon>
        <taxon>Triticeae</taxon>
        <taxon>Triticinae</taxon>
        <taxon>Triticum</taxon>
    </lineage>
</organism>
<dbReference type="GO" id="GO:0035251">
    <property type="term" value="F:UDP-glucosyltransferase activity"/>
    <property type="evidence" value="ECO:0007669"/>
    <property type="project" value="TreeGrafter"/>
</dbReference>
<evidence type="ECO:0000313" key="4">
    <source>
        <dbReference type="Proteomes" id="UP000324705"/>
    </source>
</evidence>
<proteinExistence type="inferred from homology"/>
<protein>
    <recommendedName>
        <fullName evidence="5">Glycosyltransferase</fullName>
    </recommendedName>
</protein>
<dbReference type="EMBL" id="LT934115">
    <property type="protein sequence ID" value="VAH66272.1"/>
    <property type="molecule type" value="Genomic_DNA"/>
</dbReference>
<keyword evidence="2" id="KW-0328">Glycosyltransferase</keyword>
<accession>A0A9R0VP93</accession>
<dbReference type="PANTHER" id="PTHR48047:SF45">
    <property type="entry name" value="SCOPOLETIN GLUCOSYLTRANSFERASE-LIKE"/>
    <property type="match status" value="1"/>
</dbReference>
<evidence type="ECO:0008006" key="5">
    <source>
        <dbReference type="Google" id="ProtNLM"/>
    </source>
</evidence>
<dbReference type="Proteomes" id="UP000324705">
    <property type="component" value="Chromosome 3A"/>
</dbReference>